<evidence type="ECO:0000259" key="2">
    <source>
        <dbReference type="Pfam" id="PF23618"/>
    </source>
</evidence>
<dbReference type="InterPro" id="IPR008987">
    <property type="entry name" value="Baseplate_struct_prot_Gp9/10_N"/>
</dbReference>
<evidence type="ECO:0000313" key="4">
    <source>
        <dbReference type="Proteomes" id="UP000201263"/>
    </source>
</evidence>
<proteinExistence type="predicted"/>
<dbReference type="Gene3D" id="2.60.40.1680">
    <property type="entry name" value="4-oxalocrotonate tautomerase-like"/>
    <property type="match status" value="1"/>
</dbReference>
<sequence length="287" mass="31084">MAYQTGKKLIDVGQIGNPSTGDPLYDGGVKLNEIITNVYNAFGDVRLLTANDGVGTMLLHATGYFQKLPRTYYSANPIELGSLHDMDTATGPITVVLPSGKAGEGCYFINSNGSISVDRPVVFRPQVGDNIKGVQDQLYITSPYTQIKLWCVKKEGSVTTWDYSVESMFGSKTMPVDTTKLILKASPTAIPLFGYSEFSGAKLLVYAENMTGTVNKMAELLLSVDRIARGVYSTEYAVLKNSDDDMYSLTFTVGAGDIVYANVQSVLEDRIKFSIKAVDTIKSGIAA</sequence>
<feature type="domain" description="Baseplate structural protein Gp9/Gp10 N-terminal" evidence="1">
    <location>
        <begin position="7"/>
        <end position="169"/>
    </location>
</feature>
<dbReference type="Pfam" id="PF07880">
    <property type="entry name" value="T4_gp9_10_N"/>
    <property type="match status" value="1"/>
</dbReference>
<dbReference type="InterPro" id="IPR036240">
    <property type="entry name" value="Gp9-like_sf"/>
</dbReference>
<dbReference type="GO" id="GO:0019076">
    <property type="term" value="P:viral release from host cell"/>
    <property type="evidence" value="ECO:0007669"/>
    <property type="project" value="InterPro"/>
</dbReference>
<evidence type="ECO:0000313" key="3">
    <source>
        <dbReference type="EMBL" id="AIK68139.1"/>
    </source>
</evidence>
<dbReference type="InterPro" id="IPR056391">
    <property type="entry name" value="Baseplate_gp9_C"/>
</dbReference>
<name>A0A076YMW3_9CAUD</name>
<dbReference type="Gene3D" id="1.20.5.960">
    <property type="entry name" value="Bacteriophage t4 gene product 9 (gp9)"/>
    <property type="match status" value="1"/>
</dbReference>
<accession>A0A076YMW3</accession>
<dbReference type="GeneID" id="22113675"/>
<dbReference type="Proteomes" id="UP000201263">
    <property type="component" value="Segment"/>
</dbReference>
<dbReference type="EMBL" id="KM236237">
    <property type="protein sequence ID" value="AIK68139.1"/>
    <property type="molecule type" value="Genomic_DNA"/>
</dbReference>
<organism evidence="3 4">
    <name type="scientific">Citrobacter phage Miller</name>
    <dbReference type="NCBI Taxonomy" id="1527524"/>
    <lineage>
        <taxon>Viruses</taxon>
        <taxon>Duplodnaviria</taxon>
        <taxon>Heunggongvirae</taxon>
        <taxon>Uroviricota</taxon>
        <taxon>Caudoviricetes</taxon>
        <taxon>Pantevenvirales</taxon>
        <taxon>Straboviridae</taxon>
        <taxon>Pseudotevenvirus</taxon>
        <taxon>Pseudotevenvirus miller</taxon>
    </lineage>
</organism>
<dbReference type="InterPro" id="IPR027412">
    <property type="entry name" value="Gp9_C_dom_sf"/>
</dbReference>
<dbReference type="KEGG" id="vg:22113675"/>
<feature type="domain" description="Baseplate protein gp9-like C-terminal" evidence="2">
    <location>
        <begin position="170"/>
        <end position="246"/>
    </location>
</feature>
<dbReference type="RefSeq" id="YP_009097805.1">
    <property type="nucleotide sequence ID" value="NC_025414.1"/>
</dbReference>
<evidence type="ECO:0000259" key="1">
    <source>
        <dbReference type="Pfam" id="PF07880"/>
    </source>
</evidence>
<protein>
    <submittedName>
        <fullName evidence="3">Baseplate wedge tail fiber connector</fullName>
    </submittedName>
</protein>
<gene>
    <name evidence="3" type="ORF">CPTMiller_00203</name>
</gene>
<dbReference type="InterPro" id="IPR027411">
    <property type="entry name" value="Gp9/Gp10_mid_dom_sf"/>
</dbReference>
<dbReference type="Gene3D" id="2.60.120.640">
    <property type="entry name" value="gp9"/>
    <property type="match status" value="1"/>
</dbReference>
<reference evidence="3 4" key="1">
    <citation type="submission" date="2014-07" db="EMBL/GenBank/DDBJ databases">
        <title>Complete Genome of Citrobacter freundii Myophage Miller.</title>
        <authorList>
            <person name="Hwang K."/>
            <person name="Luna A.J."/>
            <person name="Hernandez A.C."/>
            <person name="Everett G.F.K."/>
        </authorList>
    </citation>
    <scope>NUCLEOTIDE SEQUENCE [LARGE SCALE GENOMIC DNA]</scope>
</reference>
<dbReference type="Pfam" id="PF23618">
    <property type="entry name" value="T4_gp9_10_C"/>
    <property type="match status" value="1"/>
</dbReference>
<dbReference type="SUPFAM" id="SSF50017">
    <property type="entry name" value="gp9"/>
    <property type="match status" value="1"/>
</dbReference>
<keyword evidence="4" id="KW-1185">Reference proteome</keyword>